<dbReference type="Gene3D" id="1.20.1600.10">
    <property type="entry name" value="Outer membrane efflux proteins (OEP)"/>
    <property type="match status" value="1"/>
</dbReference>
<evidence type="ECO:0000256" key="3">
    <source>
        <dbReference type="ARBA" id="ARBA00022448"/>
    </source>
</evidence>
<comment type="similarity">
    <text evidence="2">Belongs to the outer membrane factor (OMF) (TC 1.B.17) family.</text>
</comment>
<evidence type="ECO:0000256" key="4">
    <source>
        <dbReference type="ARBA" id="ARBA00022452"/>
    </source>
</evidence>
<evidence type="ECO:0000313" key="10">
    <source>
        <dbReference type="Proteomes" id="UP000537718"/>
    </source>
</evidence>
<dbReference type="PANTHER" id="PTHR30026">
    <property type="entry name" value="OUTER MEMBRANE PROTEIN TOLC"/>
    <property type="match status" value="1"/>
</dbReference>
<comment type="caution">
    <text evidence="9">The sequence shown here is derived from an EMBL/GenBank/DDBJ whole genome shotgun (WGS) entry which is preliminary data.</text>
</comment>
<dbReference type="GO" id="GO:0015288">
    <property type="term" value="F:porin activity"/>
    <property type="evidence" value="ECO:0007669"/>
    <property type="project" value="TreeGrafter"/>
</dbReference>
<dbReference type="EMBL" id="JACHCF010000007">
    <property type="protein sequence ID" value="MBB5622192.1"/>
    <property type="molecule type" value="Genomic_DNA"/>
</dbReference>
<evidence type="ECO:0000256" key="2">
    <source>
        <dbReference type="ARBA" id="ARBA00007613"/>
    </source>
</evidence>
<feature type="chain" id="PRO_5030568256" evidence="8">
    <location>
        <begin position="22"/>
        <end position="461"/>
    </location>
</feature>
<keyword evidence="5" id="KW-0812">Transmembrane</keyword>
<dbReference type="GO" id="GO:1990281">
    <property type="term" value="C:efflux pump complex"/>
    <property type="evidence" value="ECO:0007669"/>
    <property type="project" value="TreeGrafter"/>
</dbReference>
<reference evidence="9 10" key="1">
    <citation type="submission" date="2020-08" db="EMBL/GenBank/DDBJ databases">
        <title>Genomic Encyclopedia of Type Strains, Phase IV (KMG-V): Genome sequencing to study the core and pangenomes of soil and plant-associated prokaryotes.</title>
        <authorList>
            <person name="Whitman W."/>
        </authorList>
    </citation>
    <scope>NUCLEOTIDE SEQUENCE [LARGE SCALE GENOMIC DNA]</scope>
    <source>
        <strain evidence="9 10">MP7CTX6</strain>
    </source>
</reference>
<keyword evidence="8" id="KW-0732">Signal</keyword>
<keyword evidence="3" id="KW-0813">Transport</keyword>
<evidence type="ECO:0000256" key="6">
    <source>
        <dbReference type="ARBA" id="ARBA00023136"/>
    </source>
</evidence>
<organism evidence="9 10">
    <name type="scientific">Pedobacter cryoconitis</name>
    <dbReference type="NCBI Taxonomy" id="188932"/>
    <lineage>
        <taxon>Bacteria</taxon>
        <taxon>Pseudomonadati</taxon>
        <taxon>Bacteroidota</taxon>
        <taxon>Sphingobacteriia</taxon>
        <taxon>Sphingobacteriales</taxon>
        <taxon>Sphingobacteriaceae</taxon>
        <taxon>Pedobacter</taxon>
    </lineage>
</organism>
<dbReference type="GO" id="GO:0009279">
    <property type="term" value="C:cell outer membrane"/>
    <property type="evidence" value="ECO:0007669"/>
    <property type="project" value="UniProtKB-SubCell"/>
</dbReference>
<keyword evidence="6" id="KW-0472">Membrane</keyword>
<dbReference type="InterPro" id="IPR003423">
    <property type="entry name" value="OMP_efflux"/>
</dbReference>
<accession>A0A7W9DKG1</accession>
<keyword evidence="7" id="KW-0998">Cell outer membrane</keyword>
<dbReference type="AlphaFoldDB" id="A0A7W9DKG1"/>
<evidence type="ECO:0000256" key="8">
    <source>
        <dbReference type="SAM" id="SignalP"/>
    </source>
</evidence>
<name>A0A7W9DKG1_9SPHI</name>
<evidence type="ECO:0000256" key="1">
    <source>
        <dbReference type="ARBA" id="ARBA00004442"/>
    </source>
</evidence>
<dbReference type="PANTHER" id="PTHR30026:SF20">
    <property type="entry name" value="OUTER MEMBRANE PROTEIN TOLC"/>
    <property type="match status" value="1"/>
</dbReference>
<comment type="subcellular location">
    <subcellularLocation>
        <location evidence="1">Cell outer membrane</location>
    </subcellularLocation>
</comment>
<feature type="signal peptide" evidence="8">
    <location>
        <begin position="1"/>
        <end position="21"/>
    </location>
</feature>
<sequence length="461" mass="51649">MHFLKKIAGLIILLIPFSRLSAQQHYPALKLTELLSRVAAYAPSLRADSSAISIRQSIAEDTRYNWLPAVKLNYQSDIGTNNNVPGAYFGFGEVPSNSGGVRPSNVSAAALSNLGIASLDWEIYNFGGYKAQNNVAGSDVKVVQDQYQLSKYQLQASVIEDYLQLFHFENLLYIQQENIKRNQQIRSSILSLATNGIRAGVDTSIAAAELSKSRLTLIELTNKFKQLQLQLSALSGIPYQSIVADTTLVQPLRLINMTKGLDTSFSHPLITYYQSLYQNSKAKENLVRKTYLPKLMLEGAVWGRGSSITPGNQFDALNQGWGFSRSNYLVGLGISYNLTDLKRKQLKLNTQKNTSIYEEKRLETQKINLKTSLRQADVELQTSLDRLKEIPHQLSAANAAYRQKYSLYKNGLIDLIELNIAQDLLYRAEADYAIAKYSFLHVMFEKAITQNQVLSLLTALK</sequence>
<proteinExistence type="inferred from homology"/>
<evidence type="ECO:0000256" key="7">
    <source>
        <dbReference type="ARBA" id="ARBA00023237"/>
    </source>
</evidence>
<dbReference type="RefSeq" id="WP_183868119.1">
    <property type="nucleotide sequence ID" value="NZ_JACHCF010000007.1"/>
</dbReference>
<dbReference type="GO" id="GO:0015562">
    <property type="term" value="F:efflux transmembrane transporter activity"/>
    <property type="evidence" value="ECO:0007669"/>
    <property type="project" value="InterPro"/>
</dbReference>
<dbReference type="SUPFAM" id="SSF56954">
    <property type="entry name" value="Outer membrane efflux proteins (OEP)"/>
    <property type="match status" value="1"/>
</dbReference>
<dbReference type="Pfam" id="PF02321">
    <property type="entry name" value="OEP"/>
    <property type="match status" value="2"/>
</dbReference>
<keyword evidence="4" id="KW-1134">Transmembrane beta strand</keyword>
<dbReference type="Proteomes" id="UP000537718">
    <property type="component" value="Unassembled WGS sequence"/>
</dbReference>
<evidence type="ECO:0000313" key="9">
    <source>
        <dbReference type="EMBL" id="MBB5622192.1"/>
    </source>
</evidence>
<gene>
    <name evidence="9" type="ORF">HDE69_003257</name>
</gene>
<dbReference type="InterPro" id="IPR051906">
    <property type="entry name" value="TolC-like"/>
</dbReference>
<protein>
    <submittedName>
        <fullName evidence="9">Outer membrane protein TolC</fullName>
    </submittedName>
</protein>
<evidence type="ECO:0000256" key="5">
    <source>
        <dbReference type="ARBA" id="ARBA00022692"/>
    </source>
</evidence>